<dbReference type="RefSeq" id="WP_257767666.1">
    <property type="nucleotide sequence ID" value="NZ_CP102480.1"/>
</dbReference>
<dbReference type="KEGG" id="naci:NUH88_17385"/>
<dbReference type="NCBIfam" id="NF006040">
    <property type="entry name" value="PRK08183.1"/>
    <property type="match status" value="1"/>
</dbReference>
<evidence type="ECO:0000313" key="2">
    <source>
        <dbReference type="EMBL" id="UUX49165.1"/>
    </source>
</evidence>
<protein>
    <submittedName>
        <fullName evidence="2">NADH:ubiquinone oxidoreductase subunit NDUFA12</fullName>
    </submittedName>
</protein>
<reference evidence="2" key="1">
    <citation type="submission" date="2022-08" db="EMBL/GenBank/DDBJ databases">
        <title>Nisaea acidiphila sp. nov., isolated from a marine algal debris and emended description of the genus Nisaea Urios et al. 2008.</title>
        <authorList>
            <person name="Kwon K."/>
        </authorList>
    </citation>
    <scope>NUCLEOTIDE SEQUENCE</scope>
    <source>
        <strain evidence="2">MEBiC11861</strain>
    </source>
</reference>
<evidence type="ECO:0000256" key="1">
    <source>
        <dbReference type="SAM" id="MobiDB-lite"/>
    </source>
</evidence>
<dbReference type="GO" id="GO:0045271">
    <property type="term" value="C:respiratory chain complex I"/>
    <property type="evidence" value="ECO:0007669"/>
    <property type="project" value="InterPro"/>
</dbReference>
<gene>
    <name evidence="2" type="ORF">NUH88_17385</name>
</gene>
<dbReference type="PANTHER" id="PTHR12910">
    <property type="entry name" value="NADH-UBIQUINONE OXIDOREDUCTASE SUBUNIT B17.2"/>
    <property type="match status" value="1"/>
</dbReference>
<dbReference type="PANTHER" id="PTHR12910:SF2">
    <property type="entry name" value="NADH DEHYDROGENASE [UBIQUINONE] 1 ALPHA SUBCOMPLEX SUBUNIT 12"/>
    <property type="match status" value="1"/>
</dbReference>
<keyword evidence="3" id="KW-1185">Reference proteome</keyword>
<sequence length="117" mass="13681">MNIGTAIYTWLNGREVGEDRFGNRYYEHKSEPAPGYRRKRWVVYKGIVEASKVPAEWHAWLHYTAEAPLDTEQSFEWQKEHLPNLTGTRYAYRPPGHVLEGGKRDRATGDYEAWTPN</sequence>
<proteinExistence type="predicted"/>
<dbReference type="Pfam" id="PF05071">
    <property type="entry name" value="NDUFA12"/>
    <property type="match status" value="1"/>
</dbReference>
<dbReference type="GO" id="GO:0006979">
    <property type="term" value="P:response to oxidative stress"/>
    <property type="evidence" value="ECO:0007669"/>
    <property type="project" value="TreeGrafter"/>
</dbReference>
<evidence type="ECO:0000313" key="3">
    <source>
        <dbReference type="Proteomes" id="UP001060336"/>
    </source>
</evidence>
<dbReference type="EMBL" id="CP102480">
    <property type="protein sequence ID" value="UUX49165.1"/>
    <property type="molecule type" value="Genomic_DNA"/>
</dbReference>
<feature type="compositionally biased region" description="Basic and acidic residues" evidence="1">
    <location>
        <begin position="100"/>
        <end position="109"/>
    </location>
</feature>
<accession>A0A9J7AUT1</accession>
<organism evidence="2 3">
    <name type="scientific">Nisaea acidiphila</name>
    <dbReference type="NCBI Taxonomy" id="1862145"/>
    <lineage>
        <taxon>Bacteria</taxon>
        <taxon>Pseudomonadati</taxon>
        <taxon>Pseudomonadota</taxon>
        <taxon>Alphaproteobacteria</taxon>
        <taxon>Rhodospirillales</taxon>
        <taxon>Thalassobaculaceae</taxon>
        <taxon>Nisaea</taxon>
    </lineage>
</organism>
<dbReference type="Proteomes" id="UP001060336">
    <property type="component" value="Chromosome"/>
</dbReference>
<feature type="region of interest" description="Disordered" evidence="1">
    <location>
        <begin position="96"/>
        <end position="117"/>
    </location>
</feature>
<dbReference type="AlphaFoldDB" id="A0A9J7AUT1"/>
<dbReference type="InterPro" id="IPR007763">
    <property type="entry name" value="NDUFA12"/>
</dbReference>
<name>A0A9J7AUT1_9PROT</name>